<name>A0A9E6ZMM9_9FLAO</name>
<reference evidence="2" key="1">
    <citation type="submission" date="2022-03" db="EMBL/GenBank/DDBJ databases">
        <title>Description of Abyssus ytuae gen. nov., sp. nov., a novel member of the family Flavobacteriaceae isolated from the sediment of Mariana Trench.</title>
        <authorList>
            <person name="Zhang J."/>
            <person name="Xu X."/>
        </authorList>
    </citation>
    <scope>NUCLEOTIDE SEQUENCE</scope>
    <source>
        <strain evidence="2">MT3330</strain>
    </source>
</reference>
<dbReference type="EMBL" id="CP094358">
    <property type="protein sequence ID" value="UOB18659.1"/>
    <property type="molecule type" value="Genomic_DNA"/>
</dbReference>
<keyword evidence="3" id="KW-1185">Reference proteome</keyword>
<dbReference type="InterPro" id="IPR018551">
    <property type="entry name" value="DUF2007"/>
</dbReference>
<organism evidence="2 3">
    <name type="scientific">Abyssalbus ytuae</name>
    <dbReference type="NCBI Taxonomy" id="2926907"/>
    <lineage>
        <taxon>Bacteria</taxon>
        <taxon>Pseudomonadati</taxon>
        <taxon>Bacteroidota</taxon>
        <taxon>Flavobacteriia</taxon>
        <taxon>Flavobacteriales</taxon>
        <taxon>Flavobacteriaceae</taxon>
        <taxon>Abyssalbus</taxon>
    </lineage>
</organism>
<proteinExistence type="predicted"/>
<dbReference type="Proteomes" id="UP000831290">
    <property type="component" value="Chromosome"/>
</dbReference>
<accession>A0A9E6ZMM9</accession>
<feature type="domain" description="DUF2007" evidence="1">
    <location>
        <begin position="4"/>
        <end position="69"/>
    </location>
</feature>
<protein>
    <submittedName>
        <fullName evidence="2">DUF2007 domain-containing protein</fullName>
    </submittedName>
</protein>
<dbReference type="AlphaFoldDB" id="A0A9E6ZMM9"/>
<evidence type="ECO:0000313" key="3">
    <source>
        <dbReference type="Proteomes" id="UP000831290"/>
    </source>
</evidence>
<dbReference type="InterPro" id="IPR011322">
    <property type="entry name" value="N-reg_PII-like_a/b"/>
</dbReference>
<sequence>MRLVEIYEGTLFECQMIKNLLENEGIESNLKDEIIGTRGGNVWRQAGGVKIIISDDNYEKARIIISEFEKSRKD</sequence>
<dbReference type="Pfam" id="PF09413">
    <property type="entry name" value="DUF2007"/>
    <property type="match status" value="1"/>
</dbReference>
<gene>
    <name evidence="2" type="ORF">MQE35_05055</name>
</gene>
<dbReference type="RefSeq" id="WP_255845276.1">
    <property type="nucleotide sequence ID" value="NZ_CP094358.1"/>
</dbReference>
<dbReference type="Gene3D" id="3.30.70.790">
    <property type="entry name" value="UreE, C-terminal domain"/>
    <property type="match status" value="1"/>
</dbReference>
<dbReference type="KEGG" id="fbm:MQE35_05055"/>
<dbReference type="SUPFAM" id="SSF54913">
    <property type="entry name" value="GlnB-like"/>
    <property type="match status" value="1"/>
</dbReference>
<evidence type="ECO:0000259" key="1">
    <source>
        <dbReference type="Pfam" id="PF09413"/>
    </source>
</evidence>
<evidence type="ECO:0000313" key="2">
    <source>
        <dbReference type="EMBL" id="UOB18659.1"/>
    </source>
</evidence>